<dbReference type="RefSeq" id="XP_067492069.1">
    <property type="nucleotide sequence ID" value="XM_067633950.1"/>
</dbReference>
<reference evidence="3 4" key="1">
    <citation type="submission" date="2019-01" db="EMBL/GenBank/DDBJ databases">
        <title>Intercellular communication is required for trap formation in the nematode-trapping fungus Duddingtonia flagrans.</title>
        <authorList>
            <person name="Youssar L."/>
            <person name="Wernet V."/>
            <person name="Hensel N."/>
            <person name="Hildebrandt H.-G."/>
            <person name="Fischer R."/>
        </authorList>
    </citation>
    <scope>NUCLEOTIDE SEQUENCE [LARGE SCALE GENOMIC DNA]</scope>
    <source>
        <strain evidence="3 4">CBS H-5679</strain>
    </source>
</reference>
<feature type="compositionally biased region" description="Polar residues" evidence="2">
    <location>
        <begin position="79"/>
        <end position="93"/>
    </location>
</feature>
<protein>
    <recommendedName>
        <fullName evidence="5">Heat shock factor binding protein 1</fullName>
    </recommendedName>
</protein>
<dbReference type="GeneID" id="93587107"/>
<feature type="region of interest" description="Disordered" evidence="2">
    <location>
        <begin position="1"/>
        <end position="31"/>
    </location>
</feature>
<dbReference type="EMBL" id="SAEB01000006">
    <property type="protein sequence ID" value="RVD86525.1"/>
    <property type="molecule type" value="Genomic_DNA"/>
</dbReference>
<keyword evidence="4" id="KW-1185">Reference proteome</keyword>
<feature type="compositionally biased region" description="Polar residues" evidence="2">
    <location>
        <begin position="1"/>
        <end position="28"/>
    </location>
</feature>
<dbReference type="VEuPathDB" id="FungiDB:DFL_004796"/>
<dbReference type="InterPro" id="IPR009643">
    <property type="entry name" value="HS1-bd"/>
</dbReference>
<comment type="caution">
    <text evidence="3">The sequence shown here is derived from an EMBL/GenBank/DDBJ whole genome shotgun (WGS) entry which is preliminary data.</text>
</comment>
<dbReference type="Pfam" id="PF06825">
    <property type="entry name" value="HSBP1"/>
    <property type="match status" value="1"/>
</dbReference>
<dbReference type="Gene3D" id="1.20.5.430">
    <property type="match status" value="1"/>
</dbReference>
<dbReference type="Proteomes" id="UP000283090">
    <property type="component" value="Unassembled WGS sequence"/>
</dbReference>
<name>A0A437A5Y0_ARTFL</name>
<dbReference type="AlphaFoldDB" id="A0A437A5Y0"/>
<evidence type="ECO:0000313" key="3">
    <source>
        <dbReference type="EMBL" id="RVD86525.1"/>
    </source>
</evidence>
<feature type="compositionally biased region" description="Low complexity" evidence="2">
    <location>
        <begin position="112"/>
        <end position="125"/>
    </location>
</feature>
<sequence length="125" mass="12940">MSNPRTSATSLMNGQATSGSRAPSSHPQSVDEVIADINTAIDKLTDKFTTASQEFFGRLDEISTRLDVLEQSILASHTNESGGTAAATNSNNVEADLGGTLEKKEPTGSDTATSAAAPAIAENKE</sequence>
<accession>A0A437A5Y0</accession>
<feature type="region of interest" description="Disordered" evidence="2">
    <location>
        <begin position="79"/>
        <end position="125"/>
    </location>
</feature>
<dbReference type="GO" id="GO:0003714">
    <property type="term" value="F:transcription corepressor activity"/>
    <property type="evidence" value="ECO:0007669"/>
    <property type="project" value="InterPro"/>
</dbReference>
<evidence type="ECO:0000256" key="2">
    <source>
        <dbReference type="SAM" id="MobiDB-lite"/>
    </source>
</evidence>
<evidence type="ECO:0000256" key="1">
    <source>
        <dbReference type="ARBA" id="ARBA00006349"/>
    </source>
</evidence>
<comment type="similarity">
    <text evidence="1">Belongs to the HSBP1 family.</text>
</comment>
<proteinExistence type="inferred from homology"/>
<dbReference type="OrthoDB" id="4159489at2759"/>
<evidence type="ECO:0008006" key="5">
    <source>
        <dbReference type="Google" id="ProtNLM"/>
    </source>
</evidence>
<evidence type="ECO:0000313" key="4">
    <source>
        <dbReference type="Proteomes" id="UP000283090"/>
    </source>
</evidence>
<organism evidence="3 4">
    <name type="scientific">Arthrobotrys flagrans</name>
    <name type="common">Nematode-trapping fungus</name>
    <name type="synonym">Trichothecium flagrans</name>
    <dbReference type="NCBI Taxonomy" id="97331"/>
    <lineage>
        <taxon>Eukaryota</taxon>
        <taxon>Fungi</taxon>
        <taxon>Dikarya</taxon>
        <taxon>Ascomycota</taxon>
        <taxon>Pezizomycotina</taxon>
        <taxon>Orbiliomycetes</taxon>
        <taxon>Orbiliales</taxon>
        <taxon>Orbiliaceae</taxon>
        <taxon>Arthrobotrys</taxon>
    </lineage>
</organism>
<gene>
    <name evidence="3" type="ORF">DFL_004796</name>
</gene>